<evidence type="ECO:0000313" key="2">
    <source>
        <dbReference type="EMBL" id="BAC99356.1"/>
    </source>
</evidence>
<accession>Q6ZKP6</accession>
<feature type="region of interest" description="Disordered" evidence="1">
    <location>
        <begin position="1"/>
        <end position="52"/>
    </location>
</feature>
<reference evidence="3" key="1">
    <citation type="journal article" date="2005" name="Nature">
        <title>The map-based sequence of the rice genome.</title>
        <authorList>
            <consortium name="International rice genome sequencing project (IRGSP)"/>
            <person name="Matsumoto T."/>
            <person name="Wu J."/>
            <person name="Kanamori H."/>
            <person name="Katayose Y."/>
            <person name="Fujisawa M."/>
            <person name="Namiki N."/>
            <person name="Mizuno H."/>
            <person name="Yamamoto K."/>
            <person name="Antonio B.A."/>
            <person name="Baba T."/>
            <person name="Sakata K."/>
            <person name="Nagamura Y."/>
            <person name="Aoki H."/>
            <person name="Arikawa K."/>
            <person name="Arita K."/>
            <person name="Bito T."/>
            <person name="Chiden Y."/>
            <person name="Fujitsuka N."/>
            <person name="Fukunaka R."/>
            <person name="Hamada M."/>
            <person name="Harada C."/>
            <person name="Hayashi A."/>
            <person name="Hijishita S."/>
            <person name="Honda M."/>
            <person name="Hosokawa S."/>
            <person name="Ichikawa Y."/>
            <person name="Idonuma A."/>
            <person name="Iijima M."/>
            <person name="Ikeda M."/>
            <person name="Ikeno M."/>
            <person name="Ito K."/>
            <person name="Ito S."/>
            <person name="Ito T."/>
            <person name="Ito Y."/>
            <person name="Ito Y."/>
            <person name="Iwabuchi A."/>
            <person name="Kamiya K."/>
            <person name="Karasawa W."/>
            <person name="Kurita K."/>
            <person name="Katagiri S."/>
            <person name="Kikuta A."/>
            <person name="Kobayashi H."/>
            <person name="Kobayashi N."/>
            <person name="Machita K."/>
            <person name="Maehara T."/>
            <person name="Masukawa M."/>
            <person name="Mizubayashi T."/>
            <person name="Mukai Y."/>
            <person name="Nagasaki H."/>
            <person name="Nagata Y."/>
            <person name="Naito S."/>
            <person name="Nakashima M."/>
            <person name="Nakama Y."/>
            <person name="Nakamichi Y."/>
            <person name="Nakamura M."/>
            <person name="Meguro A."/>
            <person name="Negishi M."/>
            <person name="Ohta I."/>
            <person name="Ohta T."/>
            <person name="Okamoto M."/>
            <person name="Ono N."/>
            <person name="Saji S."/>
            <person name="Sakaguchi M."/>
            <person name="Sakai K."/>
            <person name="Shibata M."/>
            <person name="Shimokawa T."/>
            <person name="Song J."/>
            <person name="Takazaki Y."/>
            <person name="Terasawa K."/>
            <person name="Tsugane M."/>
            <person name="Tsuji K."/>
            <person name="Ueda S."/>
            <person name="Waki K."/>
            <person name="Yamagata H."/>
            <person name="Yamamoto M."/>
            <person name="Yamamoto S."/>
            <person name="Yamane H."/>
            <person name="Yoshiki S."/>
            <person name="Yoshihara R."/>
            <person name="Yukawa K."/>
            <person name="Zhong H."/>
            <person name="Yano M."/>
            <person name="Yuan Q."/>
            <person name="Ouyang S."/>
            <person name="Liu J."/>
            <person name="Jones K.M."/>
            <person name="Gansberger K."/>
            <person name="Moffat K."/>
            <person name="Hill J."/>
            <person name="Bera J."/>
            <person name="Fadrosh D."/>
            <person name="Jin S."/>
            <person name="Johri S."/>
            <person name="Kim M."/>
            <person name="Overton L."/>
            <person name="Reardon M."/>
            <person name="Tsitrin T."/>
            <person name="Vuong H."/>
            <person name="Weaver B."/>
            <person name="Ciecko A."/>
            <person name="Tallon L."/>
            <person name="Jackson J."/>
            <person name="Pai G."/>
            <person name="Aken S.V."/>
            <person name="Utterback T."/>
            <person name="Reidmuller S."/>
            <person name="Feldblyum T."/>
            <person name="Hsiao J."/>
            <person name="Zismann V."/>
            <person name="Iobst S."/>
            <person name="de Vazeille A.R."/>
            <person name="Buell C.R."/>
            <person name="Ying K."/>
            <person name="Li Y."/>
            <person name="Lu T."/>
            <person name="Huang Y."/>
            <person name="Zhao Q."/>
            <person name="Feng Q."/>
            <person name="Zhang L."/>
            <person name="Zhu J."/>
            <person name="Weng Q."/>
            <person name="Mu J."/>
            <person name="Lu Y."/>
            <person name="Fan D."/>
            <person name="Liu Y."/>
            <person name="Guan J."/>
            <person name="Zhang Y."/>
            <person name="Yu S."/>
            <person name="Liu X."/>
            <person name="Zhang Y."/>
            <person name="Hong G."/>
            <person name="Han B."/>
            <person name="Choisne N."/>
            <person name="Demange N."/>
            <person name="Orjeda G."/>
            <person name="Samain S."/>
            <person name="Cattolico L."/>
            <person name="Pelletier E."/>
            <person name="Couloux A."/>
            <person name="Segurens B."/>
            <person name="Wincker P."/>
            <person name="D'Hont A."/>
            <person name="Scarpelli C."/>
            <person name="Weissenbach J."/>
            <person name="Salanoubat M."/>
            <person name="Quetier F."/>
            <person name="Yu Y."/>
            <person name="Kim H.R."/>
            <person name="Rambo T."/>
            <person name="Currie J."/>
            <person name="Collura K."/>
            <person name="Luo M."/>
            <person name="Yang T."/>
            <person name="Ammiraju J.S.S."/>
            <person name="Engler F."/>
            <person name="Soderlund C."/>
            <person name="Wing R.A."/>
            <person name="Palmer L.E."/>
            <person name="de la Bastide M."/>
            <person name="Spiegel L."/>
            <person name="Nascimento L."/>
            <person name="Zutavern T."/>
            <person name="O'Shaughnessy A."/>
            <person name="Dike S."/>
            <person name="Dedhia N."/>
            <person name="Preston R."/>
            <person name="Balija V."/>
            <person name="McCombie W.R."/>
            <person name="Chow T."/>
            <person name="Chen H."/>
            <person name="Chung M."/>
            <person name="Chen C."/>
            <person name="Shaw J."/>
            <person name="Wu H."/>
            <person name="Hsiao K."/>
            <person name="Chao Y."/>
            <person name="Chu M."/>
            <person name="Cheng C."/>
            <person name="Hour A."/>
            <person name="Lee P."/>
            <person name="Lin S."/>
            <person name="Lin Y."/>
            <person name="Liou J."/>
            <person name="Liu S."/>
            <person name="Hsing Y."/>
            <person name="Raghuvanshi S."/>
            <person name="Mohanty A."/>
            <person name="Bharti A.K."/>
            <person name="Gaur A."/>
            <person name="Gupta V."/>
            <person name="Kumar D."/>
            <person name="Ravi V."/>
            <person name="Vij S."/>
            <person name="Kapur A."/>
            <person name="Khurana P."/>
            <person name="Khurana P."/>
            <person name="Khurana J.P."/>
            <person name="Tyagi A.K."/>
            <person name="Gaikwad K."/>
            <person name="Singh A."/>
            <person name="Dalal V."/>
            <person name="Srivastava S."/>
            <person name="Dixit A."/>
            <person name="Pal A.K."/>
            <person name="Ghazi I.A."/>
            <person name="Yadav M."/>
            <person name="Pandit A."/>
            <person name="Bhargava A."/>
            <person name="Sureshbabu K."/>
            <person name="Batra K."/>
            <person name="Sharma T.R."/>
            <person name="Mohapatra T."/>
            <person name="Singh N.K."/>
            <person name="Messing J."/>
            <person name="Nelson A.B."/>
            <person name="Fuks G."/>
            <person name="Kavchok S."/>
            <person name="Keizer G."/>
            <person name="Linton E."/>
            <person name="Llaca V."/>
            <person name="Song R."/>
            <person name="Tanyolac B."/>
            <person name="Young S."/>
            <person name="Ho-Il K."/>
            <person name="Hahn J.H."/>
            <person name="Sangsakoo G."/>
            <person name="Vanavichit A."/>
            <person name="de Mattos Luiz.A.T."/>
            <person name="Zimmer P.D."/>
            <person name="Malone G."/>
            <person name="Dellagostin O."/>
            <person name="de Oliveira A.C."/>
            <person name="Bevan M."/>
            <person name="Bancroft I."/>
            <person name="Minx P."/>
            <person name="Cordum H."/>
            <person name="Wilson R."/>
            <person name="Cheng Z."/>
            <person name="Jin W."/>
            <person name="Jiang J."/>
            <person name="Leong S.A."/>
            <person name="Iwama H."/>
            <person name="Gojobori T."/>
            <person name="Itoh T."/>
            <person name="Niimura Y."/>
            <person name="Fujii Y."/>
            <person name="Habara T."/>
            <person name="Sakai H."/>
            <person name="Sato Y."/>
            <person name="Wilson G."/>
            <person name="Kumar K."/>
            <person name="McCouch S."/>
            <person name="Juretic N."/>
            <person name="Hoen D."/>
            <person name="Wright S."/>
            <person name="Bruskiewich R."/>
            <person name="Bureau T."/>
            <person name="Miyao A."/>
            <person name="Hirochika H."/>
            <person name="Nishikawa T."/>
            <person name="Kadowaki K."/>
            <person name="Sugiura M."/>
            <person name="Burr B."/>
            <person name="Sasaki T."/>
        </authorList>
    </citation>
    <scope>NUCLEOTIDE SEQUENCE [LARGE SCALE GENOMIC DNA]</scope>
    <source>
        <strain evidence="3">cv. Nipponbare</strain>
    </source>
</reference>
<dbReference type="EMBL" id="AP003872">
    <property type="protein sequence ID" value="BAC99356.1"/>
    <property type="molecule type" value="Genomic_DNA"/>
</dbReference>
<reference evidence="3" key="2">
    <citation type="journal article" date="2008" name="Nucleic Acids Res.">
        <title>The rice annotation project database (RAP-DB): 2008 update.</title>
        <authorList>
            <consortium name="The rice annotation project (RAP)"/>
        </authorList>
    </citation>
    <scope>GENOME REANNOTATION</scope>
    <source>
        <strain evidence="3">cv. Nipponbare</strain>
    </source>
</reference>
<sequence>MVSLEGKTRPQRSGELGAYGRTFTVDQAGTGLGAGKERGHRAAGKARGHGYR</sequence>
<evidence type="ECO:0000256" key="1">
    <source>
        <dbReference type="SAM" id="MobiDB-lite"/>
    </source>
</evidence>
<name>Q6ZKP6_ORYSJ</name>
<protein>
    <submittedName>
        <fullName evidence="2">Uncharacterized protein</fullName>
    </submittedName>
</protein>
<proteinExistence type="predicted"/>
<evidence type="ECO:0000313" key="3">
    <source>
        <dbReference type="Proteomes" id="UP000000763"/>
    </source>
</evidence>
<feature type="compositionally biased region" description="Basic residues" evidence="1">
    <location>
        <begin position="38"/>
        <end position="52"/>
    </location>
</feature>
<dbReference type="Proteomes" id="UP000000763">
    <property type="component" value="Chromosome 8"/>
</dbReference>
<organism evidence="2 3">
    <name type="scientific">Oryza sativa subsp. japonica</name>
    <name type="common">Rice</name>
    <dbReference type="NCBI Taxonomy" id="39947"/>
    <lineage>
        <taxon>Eukaryota</taxon>
        <taxon>Viridiplantae</taxon>
        <taxon>Streptophyta</taxon>
        <taxon>Embryophyta</taxon>
        <taxon>Tracheophyta</taxon>
        <taxon>Spermatophyta</taxon>
        <taxon>Magnoliopsida</taxon>
        <taxon>Liliopsida</taxon>
        <taxon>Poales</taxon>
        <taxon>Poaceae</taxon>
        <taxon>BOP clade</taxon>
        <taxon>Oryzoideae</taxon>
        <taxon>Oryzeae</taxon>
        <taxon>Oryzinae</taxon>
        <taxon>Oryza</taxon>
        <taxon>Oryza sativa</taxon>
    </lineage>
</organism>
<dbReference type="AlphaFoldDB" id="Q6ZKP6"/>
<gene>
    <name evidence="2" type="primary">OJ1118_A03.6</name>
</gene>